<feature type="compositionally biased region" description="Basic and acidic residues" evidence="1">
    <location>
        <begin position="50"/>
        <end position="59"/>
    </location>
</feature>
<keyword evidence="3" id="KW-1185">Reference proteome</keyword>
<accession>A0AAN7IF10</accession>
<dbReference type="AlphaFoldDB" id="A0AAN7IF10"/>
<dbReference type="EMBL" id="JAXUIC010000010">
    <property type="protein sequence ID" value="KAK4567608.1"/>
    <property type="molecule type" value="Genomic_DNA"/>
</dbReference>
<gene>
    <name evidence="2" type="ORF">RGQ29_003390</name>
</gene>
<name>A0AAN7IF10_QUERU</name>
<feature type="region of interest" description="Disordered" evidence="1">
    <location>
        <begin position="25"/>
        <end position="64"/>
    </location>
</feature>
<evidence type="ECO:0000313" key="2">
    <source>
        <dbReference type="EMBL" id="KAK4567608.1"/>
    </source>
</evidence>
<protein>
    <submittedName>
        <fullName evidence="2">Uncharacterized protein</fullName>
    </submittedName>
</protein>
<sequence length="83" mass="8919">MSTTHFIPQWIRATGDEAAVTRLTSAPSQRLLRQQNEPRSNGGATRTKAKGADGVEAKNGEGCWRSGSKSGITDGCCHWFGQV</sequence>
<reference evidence="2 3" key="1">
    <citation type="journal article" date="2023" name="G3 (Bethesda)">
        <title>A haplotype-resolved chromosome-scale genome for Quercus rubra L. provides insights into the genetics of adaptive traits for red oak species.</title>
        <authorList>
            <person name="Kapoor B."/>
            <person name="Jenkins J."/>
            <person name="Schmutz J."/>
            <person name="Zhebentyayeva T."/>
            <person name="Kuelheim C."/>
            <person name="Coggeshall M."/>
            <person name="Heim C."/>
            <person name="Lasky J.R."/>
            <person name="Leites L."/>
            <person name="Islam-Faridi N."/>
            <person name="Romero-Severson J."/>
            <person name="DeLeo V.L."/>
            <person name="Lucas S.M."/>
            <person name="Lazic D."/>
            <person name="Gailing O."/>
            <person name="Carlson J."/>
            <person name="Staton M."/>
        </authorList>
    </citation>
    <scope>NUCLEOTIDE SEQUENCE [LARGE SCALE GENOMIC DNA]</scope>
    <source>
        <strain evidence="2">Pseudo-F2</strain>
    </source>
</reference>
<evidence type="ECO:0000313" key="3">
    <source>
        <dbReference type="Proteomes" id="UP001324115"/>
    </source>
</evidence>
<proteinExistence type="predicted"/>
<feature type="compositionally biased region" description="Polar residues" evidence="1">
    <location>
        <begin position="25"/>
        <end position="44"/>
    </location>
</feature>
<organism evidence="2 3">
    <name type="scientific">Quercus rubra</name>
    <name type="common">Northern red oak</name>
    <name type="synonym">Quercus borealis</name>
    <dbReference type="NCBI Taxonomy" id="3512"/>
    <lineage>
        <taxon>Eukaryota</taxon>
        <taxon>Viridiplantae</taxon>
        <taxon>Streptophyta</taxon>
        <taxon>Embryophyta</taxon>
        <taxon>Tracheophyta</taxon>
        <taxon>Spermatophyta</taxon>
        <taxon>Magnoliopsida</taxon>
        <taxon>eudicotyledons</taxon>
        <taxon>Gunneridae</taxon>
        <taxon>Pentapetalae</taxon>
        <taxon>rosids</taxon>
        <taxon>fabids</taxon>
        <taxon>Fagales</taxon>
        <taxon>Fagaceae</taxon>
        <taxon>Quercus</taxon>
    </lineage>
</organism>
<comment type="caution">
    <text evidence="2">The sequence shown here is derived from an EMBL/GenBank/DDBJ whole genome shotgun (WGS) entry which is preliminary data.</text>
</comment>
<evidence type="ECO:0000256" key="1">
    <source>
        <dbReference type="SAM" id="MobiDB-lite"/>
    </source>
</evidence>
<dbReference type="Proteomes" id="UP001324115">
    <property type="component" value="Unassembled WGS sequence"/>
</dbReference>